<organism evidence="4 5">
    <name type="scientific">Tenacibaculum jejuense</name>
    <dbReference type="NCBI Taxonomy" id="584609"/>
    <lineage>
        <taxon>Bacteria</taxon>
        <taxon>Pseudomonadati</taxon>
        <taxon>Bacteroidota</taxon>
        <taxon>Flavobacteriia</taxon>
        <taxon>Flavobacteriales</taxon>
        <taxon>Flavobacteriaceae</taxon>
        <taxon>Tenacibaculum</taxon>
    </lineage>
</organism>
<keyword evidence="5" id="KW-1185">Reference proteome</keyword>
<name>A0A238U6W5_9FLAO</name>
<feature type="signal peptide" evidence="2">
    <location>
        <begin position="1"/>
        <end position="24"/>
    </location>
</feature>
<protein>
    <recommendedName>
        <fullName evidence="3">DUF4349 domain-containing protein</fullName>
    </recommendedName>
</protein>
<feature type="chain" id="PRO_5013257878" description="DUF4349 domain-containing protein" evidence="2">
    <location>
        <begin position="25"/>
        <end position="292"/>
    </location>
</feature>
<dbReference type="Pfam" id="PF14257">
    <property type="entry name" value="DUF4349"/>
    <property type="match status" value="1"/>
</dbReference>
<dbReference type="AlphaFoldDB" id="A0A238U6W5"/>
<evidence type="ECO:0000259" key="3">
    <source>
        <dbReference type="Pfam" id="PF14257"/>
    </source>
</evidence>
<feature type="transmembrane region" description="Helical" evidence="1">
    <location>
        <begin position="259"/>
        <end position="280"/>
    </location>
</feature>
<sequence>MKVYSIKTQLKWCCLFLMLLQVFACSKKSPSYRENISVSESYASENDLKASAASEEVKYKSTIETIEKQKLKIIKTGELKLKVKNVKRATAQIKTLLEKYNAYIANLRYENTSYQKQNNFTIKVPKAYFDMLLDSISTYAEVLDYENVSTQDVTEEFLDIETRLATKLQVKERYETILKKKAKTVEDIIYAEEKLGAIQEEIEVAQGRLKYLSNRVMLSTIHVKLYEEIPYKVSKVKTETFGSKFKRAISFGWTFLENLVLTLVHIWPVILIGVVGFLLYRKRKKTKLENIN</sequence>
<dbReference type="InterPro" id="IPR025645">
    <property type="entry name" value="DUF4349"/>
</dbReference>
<keyword evidence="1" id="KW-1133">Transmembrane helix</keyword>
<evidence type="ECO:0000256" key="1">
    <source>
        <dbReference type="SAM" id="Phobius"/>
    </source>
</evidence>
<evidence type="ECO:0000313" key="4">
    <source>
        <dbReference type="EMBL" id="SNR14214.1"/>
    </source>
</evidence>
<evidence type="ECO:0000256" key="2">
    <source>
        <dbReference type="SAM" id="SignalP"/>
    </source>
</evidence>
<dbReference type="EMBL" id="LT899436">
    <property type="protein sequence ID" value="SNR14214.1"/>
    <property type="molecule type" value="Genomic_DNA"/>
</dbReference>
<dbReference type="RefSeq" id="WP_157730053.1">
    <property type="nucleotide sequence ID" value="NZ_LT899436.1"/>
</dbReference>
<accession>A0A238U6W5</accession>
<reference evidence="4 5" key="1">
    <citation type="submission" date="2017-07" db="EMBL/GenBank/DDBJ databases">
        <authorList>
            <person name="Sun Z.S."/>
            <person name="Albrecht U."/>
            <person name="Echele G."/>
            <person name="Lee C.C."/>
        </authorList>
    </citation>
    <scope>NUCLEOTIDE SEQUENCE [LARGE SCALE GENOMIC DNA]</scope>
    <source>
        <strain evidence="5">type strain: KCTC 22618</strain>
    </source>
</reference>
<evidence type="ECO:0000313" key="5">
    <source>
        <dbReference type="Proteomes" id="UP000215214"/>
    </source>
</evidence>
<dbReference type="Proteomes" id="UP000215214">
    <property type="component" value="Chromosome TJEJU"/>
</dbReference>
<feature type="domain" description="DUF4349" evidence="3">
    <location>
        <begin position="72"/>
        <end position="281"/>
    </location>
</feature>
<proteinExistence type="predicted"/>
<dbReference type="OrthoDB" id="5381491at2"/>
<dbReference type="KEGG" id="tje:TJEJU_0416"/>
<gene>
    <name evidence="4" type="ORF">TJEJU_0416</name>
</gene>
<keyword evidence="1" id="KW-0812">Transmembrane</keyword>
<keyword evidence="2" id="KW-0732">Signal</keyword>
<keyword evidence="1" id="KW-0472">Membrane</keyword>